<accession>A0A5C1HR87</accession>
<name>A0A5C1HR87_9SPHI</name>
<feature type="DNA-binding region" description="H-T-H motif" evidence="4">
    <location>
        <begin position="28"/>
        <end position="47"/>
    </location>
</feature>
<proteinExistence type="predicted"/>
<evidence type="ECO:0000259" key="5">
    <source>
        <dbReference type="PROSITE" id="PS50977"/>
    </source>
</evidence>
<dbReference type="InterPro" id="IPR009057">
    <property type="entry name" value="Homeodomain-like_sf"/>
</dbReference>
<dbReference type="PROSITE" id="PS50977">
    <property type="entry name" value="HTH_TETR_2"/>
    <property type="match status" value="1"/>
</dbReference>
<dbReference type="Gene3D" id="1.10.357.10">
    <property type="entry name" value="Tetracycline Repressor, domain 2"/>
    <property type="match status" value="1"/>
</dbReference>
<evidence type="ECO:0000256" key="3">
    <source>
        <dbReference type="ARBA" id="ARBA00023163"/>
    </source>
</evidence>
<sequence>MRTQKVNPENVDLKLFETFSELGYDGASMEALAKATGLKKASLYHRFPNGKKEMAKHALEIVEQWILQHIVAESANKNVPASARLKKMIASVDELYNGGANNCLLRTLSIGTDANAFKESVTNCFNLLADGFTDVAIELGVLPDKAKQNARLINQTIQGSLVLTGATGDKSYFKNSLERIPELLTA</sequence>
<dbReference type="PANTHER" id="PTHR47506:SF1">
    <property type="entry name" value="HTH-TYPE TRANSCRIPTIONAL REGULATOR YJDC"/>
    <property type="match status" value="1"/>
</dbReference>
<dbReference type="Proteomes" id="UP000251402">
    <property type="component" value="Chromosome"/>
</dbReference>
<dbReference type="OrthoDB" id="9798857at2"/>
<evidence type="ECO:0000256" key="1">
    <source>
        <dbReference type="ARBA" id="ARBA00023015"/>
    </source>
</evidence>
<dbReference type="KEGG" id="mrub:DEO27_000370"/>
<dbReference type="EMBL" id="CP043450">
    <property type="protein sequence ID" value="QEM08537.1"/>
    <property type="molecule type" value="Genomic_DNA"/>
</dbReference>
<keyword evidence="2 4" id="KW-0238">DNA-binding</keyword>
<dbReference type="RefSeq" id="WP_112573416.1">
    <property type="nucleotide sequence ID" value="NZ_CP043450.1"/>
</dbReference>
<keyword evidence="1" id="KW-0805">Transcription regulation</keyword>
<organism evidence="6 7">
    <name type="scientific">Mucilaginibacter rubeus</name>
    <dbReference type="NCBI Taxonomy" id="2027860"/>
    <lineage>
        <taxon>Bacteria</taxon>
        <taxon>Pseudomonadati</taxon>
        <taxon>Bacteroidota</taxon>
        <taxon>Sphingobacteriia</taxon>
        <taxon>Sphingobacteriales</taxon>
        <taxon>Sphingobacteriaceae</taxon>
        <taxon>Mucilaginibacter</taxon>
    </lineage>
</organism>
<protein>
    <submittedName>
        <fullName evidence="6">TetR/AcrR family transcriptional regulator</fullName>
    </submittedName>
</protein>
<evidence type="ECO:0000313" key="6">
    <source>
        <dbReference type="EMBL" id="QEM08537.1"/>
    </source>
</evidence>
<evidence type="ECO:0000256" key="2">
    <source>
        <dbReference type="ARBA" id="ARBA00023125"/>
    </source>
</evidence>
<dbReference type="GO" id="GO:0003677">
    <property type="term" value="F:DNA binding"/>
    <property type="evidence" value="ECO:0007669"/>
    <property type="project" value="UniProtKB-UniRule"/>
</dbReference>
<dbReference type="Pfam" id="PF00440">
    <property type="entry name" value="TetR_N"/>
    <property type="match status" value="1"/>
</dbReference>
<keyword evidence="3" id="KW-0804">Transcription</keyword>
<gene>
    <name evidence="6" type="ORF">DEO27_000370</name>
</gene>
<dbReference type="AlphaFoldDB" id="A0A5C1HR87"/>
<reference evidence="6" key="1">
    <citation type="submission" date="2019-08" db="EMBL/GenBank/DDBJ databases">
        <title>Comparative genome analysis confer to the adaptation heavy metal polluted environment.</title>
        <authorList>
            <person name="Li Y."/>
        </authorList>
    </citation>
    <scope>NUCLEOTIDE SEQUENCE [LARGE SCALE GENOMIC DNA]</scope>
    <source>
        <strain evidence="6">P1</strain>
    </source>
</reference>
<evidence type="ECO:0000256" key="4">
    <source>
        <dbReference type="PROSITE-ProRule" id="PRU00335"/>
    </source>
</evidence>
<keyword evidence="7" id="KW-1185">Reference proteome</keyword>
<dbReference type="InterPro" id="IPR036271">
    <property type="entry name" value="Tet_transcr_reg_TetR-rel_C_sf"/>
</dbReference>
<dbReference type="SUPFAM" id="SSF46689">
    <property type="entry name" value="Homeodomain-like"/>
    <property type="match status" value="1"/>
</dbReference>
<evidence type="ECO:0000313" key="7">
    <source>
        <dbReference type="Proteomes" id="UP000251402"/>
    </source>
</evidence>
<dbReference type="InterPro" id="IPR001647">
    <property type="entry name" value="HTH_TetR"/>
</dbReference>
<dbReference type="SUPFAM" id="SSF48498">
    <property type="entry name" value="Tetracyclin repressor-like, C-terminal domain"/>
    <property type="match status" value="1"/>
</dbReference>
<feature type="domain" description="HTH tetR-type" evidence="5">
    <location>
        <begin position="5"/>
        <end position="65"/>
    </location>
</feature>
<dbReference type="PANTHER" id="PTHR47506">
    <property type="entry name" value="TRANSCRIPTIONAL REGULATORY PROTEIN"/>
    <property type="match status" value="1"/>
</dbReference>